<name>A0A2P2NJ41_RHIMU</name>
<evidence type="ECO:0000313" key="1">
    <source>
        <dbReference type="EMBL" id="MBX42420.1"/>
    </source>
</evidence>
<dbReference type="AlphaFoldDB" id="A0A2P2NJ41"/>
<dbReference type="EMBL" id="GGEC01061936">
    <property type="protein sequence ID" value="MBX42420.1"/>
    <property type="molecule type" value="Transcribed_RNA"/>
</dbReference>
<sequence length="30" mass="3516">MLSCHFMVHLLRVSNLRRKFCSNLLPLSLS</sequence>
<organism evidence="1">
    <name type="scientific">Rhizophora mucronata</name>
    <name type="common">Asiatic mangrove</name>
    <dbReference type="NCBI Taxonomy" id="61149"/>
    <lineage>
        <taxon>Eukaryota</taxon>
        <taxon>Viridiplantae</taxon>
        <taxon>Streptophyta</taxon>
        <taxon>Embryophyta</taxon>
        <taxon>Tracheophyta</taxon>
        <taxon>Spermatophyta</taxon>
        <taxon>Magnoliopsida</taxon>
        <taxon>eudicotyledons</taxon>
        <taxon>Gunneridae</taxon>
        <taxon>Pentapetalae</taxon>
        <taxon>rosids</taxon>
        <taxon>fabids</taxon>
        <taxon>Malpighiales</taxon>
        <taxon>Rhizophoraceae</taxon>
        <taxon>Rhizophora</taxon>
    </lineage>
</organism>
<protein>
    <submittedName>
        <fullName evidence="1">Uncharacterized protein</fullName>
    </submittedName>
</protein>
<accession>A0A2P2NJ41</accession>
<reference evidence="1" key="1">
    <citation type="submission" date="2018-02" db="EMBL/GenBank/DDBJ databases">
        <title>Rhizophora mucronata_Transcriptome.</title>
        <authorList>
            <person name="Meera S.P."/>
            <person name="Sreeshan A."/>
            <person name="Augustine A."/>
        </authorList>
    </citation>
    <scope>NUCLEOTIDE SEQUENCE</scope>
    <source>
        <tissue evidence="1">Leaf</tissue>
    </source>
</reference>
<proteinExistence type="predicted"/>